<dbReference type="CDD" id="cd00030">
    <property type="entry name" value="C2"/>
    <property type="match status" value="1"/>
</dbReference>
<evidence type="ECO:0000256" key="1">
    <source>
        <dbReference type="SAM" id="Coils"/>
    </source>
</evidence>
<evidence type="ECO:0000313" key="5">
    <source>
        <dbReference type="Proteomes" id="UP001515480"/>
    </source>
</evidence>
<dbReference type="GO" id="GO:0035869">
    <property type="term" value="C:ciliary transition zone"/>
    <property type="evidence" value="ECO:0007669"/>
    <property type="project" value="TreeGrafter"/>
</dbReference>
<dbReference type="InterPro" id="IPR028928">
    <property type="entry name" value="CC2D2AN-C2"/>
</dbReference>
<dbReference type="Gene3D" id="2.60.40.150">
    <property type="entry name" value="C2 domain"/>
    <property type="match status" value="1"/>
</dbReference>
<dbReference type="GO" id="GO:1905515">
    <property type="term" value="P:non-motile cilium assembly"/>
    <property type="evidence" value="ECO:0007669"/>
    <property type="project" value="TreeGrafter"/>
</dbReference>
<dbReference type="Proteomes" id="UP001515480">
    <property type="component" value="Unassembled WGS sequence"/>
</dbReference>
<dbReference type="Pfam" id="PF24656">
    <property type="entry name" value="CEPT76_peptidase"/>
    <property type="match status" value="1"/>
</dbReference>
<dbReference type="PANTHER" id="PTHR20837:SF0">
    <property type="entry name" value="COILED-COIL AND C2 DOMAIN-CONTAINING PROTEIN 2A"/>
    <property type="match status" value="1"/>
</dbReference>
<dbReference type="InterPro" id="IPR035892">
    <property type="entry name" value="C2_domain_sf"/>
</dbReference>
<dbReference type="PANTHER" id="PTHR20837">
    <property type="entry name" value="CENTROSOMAL PROTEIN-RELATED"/>
    <property type="match status" value="1"/>
</dbReference>
<accession>A0AB34JTL2</accession>
<dbReference type="InterPro" id="IPR000008">
    <property type="entry name" value="C2_dom"/>
</dbReference>
<dbReference type="PROSITE" id="PS50004">
    <property type="entry name" value="C2"/>
    <property type="match status" value="1"/>
</dbReference>
<dbReference type="Pfam" id="PF15625">
    <property type="entry name" value="CC2D2AN-C2"/>
    <property type="match status" value="1"/>
</dbReference>
<evidence type="ECO:0000259" key="3">
    <source>
        <dbReference type="PROSITE" id="PS50004"/>
    </source>
</evidence>
<dbReference type="InterPro" id="IPR056290">
    <property type="entry name" value="CEPT76/DRC7_peptidase-like_dom"/>
</dbReference>
<proteinExistence type="predicted"/>
<dbReference type="SUPFAM" id="SSF49562">
    <property type="entry name" value="C2 domain (Calcium/lipid-binding domain, CaLB)"/>
    <property type="match status" value="1"/>
</dbReference>
<feature type="compositionally biased region" description="Basic and acidic residues" evidence="2">
    <location>
        <begin position="28"/>
        <end position="61"/>
    </location>
</feature>
<sequence length="1457" mass="164646">MARRRTRLTVNEPSAASEDDDDAQGESPNERSPLKPSPFHDEELTVRERRRRSEEAVRKGEAQSSFAVSPEKGECAPPRVESRRRMRATLAESKQDADHGHGGTDSKCSPADDMDTPHPVPGAKRRLSLGNNPLPAGVLRKFRRNTSQPANVGSADDGEQPASTQTPPGASQKSGGRLALGLTERRSPRMFPLTQQMQAERTMYTLPRVGLFDWLSLRLGRETEGARYTRPISELHDGLFVDEMPAITSRALTLLNTRLGPSFQPASKAARTEAGSVLRQPDPVRHVRVRPAHFERQPDPRTSIARLQPSTKLVEAADRPKGSQHALQVSLGLLQFHDHPLFLREHMLQQRLRSLAEQLTEHNERETVQQYERKISELALTVRHLEQQLPSRTDSRLGTAGAQASEHELRLASLCIELLQARRLRDEHECTERLLARRMLLLWQDLKEARRSQGFQATRSRLQVQPVEFDLHEDKEEMERDLEDELHERRLVQRAQGAESDDRADDEIRNEIATRQEELRRPPGEDLLVPVYSEHAEPSPINQVVSSERVRVLEAARVSVYAVLLVDGRVVSSTAAISQDPYAFCLQFSTSLQLQLLQAPVSMTLQLWQRHLAGLNDRLLAEFFLAIPDSASPTAPAWQQYSFSNERPFANGSDHAQMNVVSDGQVTSAGHRCLCGQIAVSVAWAAQPARHHCGGKAVASTYGAKPSRGASELSSGSLDTQRVRQLVKSENLDPNAPQDVPLLSILSRADRSGFSGTFRLHWLRRELLWVKDWLMSDRMHLLELRRKKPHEWHALPASDRAVPSRDTEIRLKQRELLQPSSTARVDEETLDAMNRRESKVRNWAEKVKAKQQVASVSERYLLTSQDVVREPLLEVEAAEFSCSEVLKLFAPRRQLLPRRKPRKAAPGSNNTPRQLEIVVQAGVDLPVRDYGQARTRPFVEISFQGNTMATTVKEGVNPVWNQLIHLEMTVPDGDWSQTALAALPDEIDFNLFDSVRKSEKDVREENVSKVSNERRWLGVFSLPFSTLYRNGKVEGTFPLKMPPILLGYKKDKTSPSKKLVPNSGLALFVTIEPLLPPLRDTERERSTTRDIKMQEFAKSWLKSIRRGLPRESRSRNILVFAPNETGDRTLVCRYVRPQDVPSELQAGDEHLLLRYVSLIPRIDDAAMGLRLDIWNTSQLFLELNAGDEEEHALLLCNFFLASGKEAYVLMGHGIPEGETAYVLTREPTAVIRLWNAQSGAVYDANDSACPLTSVGCVFDDKNVWANIQAIDNPAEMNWKLDDPKCWRPFFGDRGFEPPDVLHSVQDARLRFKRTTEEYRRGIETSVEKALRREFQSLRGARATDWHWQACKDLKPLLKKYEEDANGVKVLSEAAHNVALEKINATYRLVGVPINETYIDVRSLMVKLRNTNIHTSDAPNIKFALVVYVHAYPNEVCSVWFYIASVEDLRAGARANYD</sequence>
<reference evidence="4 5" key="1">
    <citation type="journal article" date="2024" name="Science">
        <title>Giant polyketide synthase enzymes in the biosynthesis of giant marine polyether toxins.</title>
        <authorList>
            <person name="Fallon T.R."/>
            <person name="Shende V.V."/>
            <person name="Wierzbicki I.H."/>
            <person name="Pendleton A.L."/>
            <person name="Watervoot N.F."/>
            <person name="Auber R.P."/>
            <person name="Gonzalez D.J."/>
            <person name="Wisecaver J.H."/>
            <person name="Moore B.S."/>
        </authorList>
    </citation>
    <scope>NUCLEOTIDE SEQUENCE [LARGE SCALE GENOMIC DNA]</scope>
    <source>
        <strain evidence="4 5">12B1</strain>
    </source>
</reference>
<feature type="region of interest" description="Disordered" evidence="2">
    <location>
        <begin position="1"/>
        <end position="177"/>
    </location>
</feature>
<organism evidence="4 5">
    <name type="scientific">Prymnesium parvum</name>
    <name type="common">Toxic golden alga</name>
    <dbReference type="NCBI Taxonomy" id="97485"/>
    <lineage>
        <taxon>Eukaryota</taxon>
        <taxon>Haptista</taxon>
        <taxon>Haptophyta</taxon>
        <taxon>Prymnesiophyceae</taxon>
        <taxon>Prymnesiales</taxon>
        <taxon>Prymnesiaceae</taxon>
        <taxon>Prymnesium</taxon>
    </lineage>
</organism>
<dbReference type="GO" id="GO:1904491">
    <property type="term" value="P:protein localization to ciliary transition zone"/>
    <property type="evidence" value="ECO:0007669"/>
    <property type="project" value="TreeGrafter"/>
</dbReference>
<gene>
    <name evidence="4" type="ORF">AB1Y20_019293</name>
</gene>
<dbReference type="Pfam" id="PF24652">
    <property type="entry name" value="CEP76_C"/>
    <property type="match status" value="1"/>
</dbReference>
<dbReference type="EMBL" id="JBGBPQ010000005">
    <property type="protein sequence ID" value="KAL1524398.1"/>
    <property type="molecule type" value="Genomic_DNA"/>
</dbReference>
<feature type="domain" description="C2" evidence="3">
    <location>
        <begin position="891"/>
        <end position="1037"/>
    </location>
</feature>
<feature type="compositionally biased region" description="Basic and acidic residues" evidence="2">
    <location>
        <begin position="93"/>
        <end position="104"/>
    </location>
</feature>
<protein>
    <recommendedName>
        <fullName evidence="3">C2 domain-containing protein</fullName>
    </recommendedName>
</protein>
<keyword evidence="1" id="KW-0175">Coiled coil</keyword>
<feature type="coiled-coil region" evidence="1">
    <location>
        <begin position="345"/>
        <end position="388"/>
    </location>
</feature>
<evidence type="ECO:0000313" key="4">
    <source>
        <dbReference type="EMBL" id="KAL1524398.1"/>
    </source>
</evidence>
<dbReference type="InterPro" id="IPR052434">
    <property type="entry name" value="Tectonic-like_complex_comp"/>
</dbReference>
<dbReference type="Pfam" id="PF00168">
    <property type="entry name" value="C2"/>
    <property type="match status" value="1"/>
</dbReference>
<comment type="caution">
    <text evidence="4">The sequence shown here is derived from an EMBL/GenBank/DDBJ whole genome shotgun (WGS) entry which is preliminary data.</text>
</comment>
<feature type="compositionally biased region" description="Polar residues" evidence="2">
    <location>
        <begin position="161"/>
        <end position="174"/>
    </location>
</feature>
<dbReference type="SMART" id="SM00239">
    <property type="entry name" value="C2"/>
    <property type="match status" value="1"/>
</dbReference>
<evidence type="ECO:0000256" key="2">
    <source>
        <dbReference type="SAM" id="MobiDB-lite"/>
    </source>
</evidence>
<name>A0AB34JTL2_PRYPA</name>
<keyword evidence="5" id="KW-1185">Reference proteome</keyword>
<dbReference type="InterPro" id="IPR056288">
    <property type="entry name" value="CEP76_C"/>
</dbReference>